<proteinExistence type="predicted"/>
<evidence type="ECO:0000313" key="1">
    <source>
        <dbReference type="EMBL" id="PJE79545.1"/>
    </source>
</evidence>
<reference evidence="1" key="1">
    <citation type="journal article" date="2017" name="Appl. Environ. Microbiol.">
        <title>Molecular characterization of an Endozoicomonas-like organism causing infection in king scallop Pecten maximus L.</title>
        <authorList>
            <person name="Cano I."/>
            <person name="van Aerle R."/>
            <person name="Ross S."/>
            <person name="Verner-Jeffreys D.W."/>
            <person name="Paley R.K."/>
            <person name="Rimmer G."/>
            <person name="Ryder D."/>
            <person name="Hooper P."/>
            <person name="Stone D."/>
            <person name="Feist S.W."/>
        </authorList>
    </citation>
    <scope>NUCLEOTIDE SEQUENCE</scope>
</reference>
<sequence length="97" mass="10619">MILDLLLSPCLKALNVAELLQCSVDTLRSPSRAGAAYQNLTVMIDLLRHGVCRQYNGSARFFTASGIISHDQSCVAKQLFSLREYPGSSPVDSHFFG</sequence>
<dbReference type="AlphaFoldDB" id="A0A2H9T8H6"/>
<dbReference type="EMBL" id="NSIT01000062">
    <property type="protein sequence ID" value="PJE79545.1"/>
    <property type="molecule type" value="Genomic_DNA"/>
</dbReference>
<gene>
    <name evidence="1" type="ORF">CI610_01486</name>
</gene>
<accession>A0A2H9T8H6</accession>
<name>A0A2H9T8H6_9ZZZZ</name>
<organism evidence="1">
    <name type="scientific">invertebrate metagenome</name>
    <dbReference type="NCBI Taxonomy" id="1711999"/>
    <lineage>
        <taxon>unclassified sequences</taxon>
        <taxon>metagenomes</taxon>
        <taxon>organismal metagenomes</taxon>
    </lineage>
</organism>
<protein>
    <submittedName>
        <fullName evidence="1">Uncharacterized protein</fullName>
    </submittedName>
</protein>
<comment type="caution">
    <text evidence="1">The sequence shown here is derived from an EMBL/GenBank/DDBJ whole genome shotgun (WGS) entry which is preliminary data.</text>
</comment>